<comment type="caution">
    <text evidence="2">The sequence shown here is derived from an EMBL/GenBank/DDBJ whole genome shotgun (WGS) entry which is preliminary data.</text>
</comment>
<feature type="region of interest" description="Disordered" evidence="1">
    <location>
        <begin position="76"/>
        <end position="99"/>
    </location>
</feature>
<evidence type="ECO:0000256" key="1">
    <source>
        <dbReference type="SAM" id="MobiDB-lite"/>
    </source>
</evidence>
<accession>A0A8S1TM85</accession>
<dbReference type="Proteomes" id="UP000683925">
    <property type="component" value="Unassembled WGS sequence"/>
</dbReference>
<gene>
    <name evidence="2" type="ORF">POCTA_138.1.T0270069</name>
</gene>
<dbReference type="OMA" id="FEHPKQV"/>
<protein>
    <submittedName>
        <fullName evidence="2">Uncharacterized protein</fullName>
    </submittedName>
</protein>
<evidence type="ECO:0000313" key="3">
    <source>
        <dbReference type="Proteomes" id="UP000683925"/>
    </source>
</evidence>
<sequence>MGSACSCFWSASQQNQNNQNAGNEYNSIQRAIFEHPKQVLDSVSSISSCSDKQSSRPQRTVGQIKTQDWIYLNKSDKNDTTRRVNSSLNENSLSPLKKDHNNTFSDLSVELIAADQVKLMIPSKIRKSSSRRRVTSKVDLLNKVKQMKYQEKFKRRKT</sequence>
<name>A0A8S1TM85_PAROT</name>
<reference evidence="2" key="1">
    <citation type="submission" date="2021-01" db="EMBL/GenBank/DDBJ databases">
        <authorList>
            <consortium name="Genoscope - CEA"/>
            <person name="William W."/>
        </authorList>
    </citation>
    <scope>NUCLEOTIDE SEQUENCE</scope>
</reference>
<feature type="compositionally biased region" description="Low complexity" evidence="1">
    <location>
        <begin position="85"/>
        <end position="95"/>
    </location>
</feature>
<dbReference type="AlphaFoldDB" id="A0A8S1TM85"/>
<dbReference type="EMBL" id="CAJJDP010000027">
    <property type="protein sequence ID" value="CAD8152847.1"/>
    <property type="molecule type" value="Genomic_DNA"/>
</dbReference>
<evidence type="ECO:0000313" key="2">
    <source>
        <dbReference type="EMBL" id="CAD8152847.1"/>
    </source>
</evidence>
<organism evidence="2 3">
    <name type="scientific">Paramecium octaurelia</name>
    <dbReference type="NCBI Taxonomy" id="43137"/>
    <lineage>
        <taxon>Eukaryota</taxon>
        <taxon>Sar</taxon>
        <taxon>Alveolata</taxon>
        <taxon>Ciliophora</taxon>
        <taxon>Intramacronucleata</taxon>
        <taxon>Oligohymenophorea</taxon>
        <taxon>Peniculida</taxon>
        <taxon>Parameciidae</taxon>
        <taxon>Paramecium</taxon>
    </lineage>
</organism>
<proteinExistence type="predicted"/>
<keyword evidence="3" id="KW-1185">Reference proteome</keyword>